<dbReference type="KEGG" id="bfz:BAU07_10800"/>
<dbReference type="GO" id="GO:0000976">
    <property type="term" value="F:transcription cis-regulatory region binding"/>
    <property type="evidence" value="ECO:0007669"/>
    <property type="project" value="TreeGrafter"/>
</dbReference>
<dbReference type="InterPro" id="IPR028082">
    <property type="entry name" value="Peripla_BP_I"/>
</dbReference>
<proteinExistence type="predicted"/>
<dbReference type="Gene3D" id="1.10.260.40">
    <property type="entry name" value="lambda repressor-like DNA-binding domains"/>
    <property type="match status" value="1"/>
</dbReference>
<keyword evidence="2" id="KW-0238">DNA-binding</keyword>
<sequence>MSSEPKKRASRRKSHAPSVLDVARAAGVSTATVSRVLNGSGTVREALRSRVRDIAQQLGYTPHAAARALASQRSKTIGAVIPSLENQNFALGVFALQKRIGEAGYTLLLACSYYDQEDELKQVRALIADGIAGLLLVGRNHSPALYELLEKERIPLVNGWTVDPDHPYVGFDNVAVGHRLADYLLDLGHREFGMITQMRQYSDRAEDRVKGVRAALRARGLELRHEHLIEMPHKILEAQMAMRALLQNPHPPTAVICGTDLMAVGALAAAREAGIDVPGRLSIAGINDIEFSSFTTPPLTTMRLAADQIGTRSAEYLLACIEGRPVTSQNVVPTDLIVRGTTGRAPRRR</sequence>
<feature type="domain" description="HTH lacI-type" evidence="4">
    <location>
        <begin position="17"/>
        <end position="71"/>
    </location>
</feature>
<dbReference type="SMART" id="SM00354">
    <property type="entry name" value="HTH_LACI"/>
    <property type="match status" value="1"/>
</dbReference>
<keyword evidence="6" id="KW-1185">Reference proteome</keyword>
<dbReference type="PANTHER" id="PTHR30146:SF138">
    <property type="entry name" value="TRANSCRIPTIONAL REGULATORY PROTEIN"/>
    <property type="match status" value="1"/>
</dbReference>
<evidence type="ECO:0000256" key="2">
    <source>
        <dbReference type="ARBA" id="ARBA00023125"/>
    </source>
</evidence>
<dbReference type="Proteomes" id="UP000091926">
    <property type="component" value="Chromosome"/>
</dbReference>
<dbReference type="GO" id="GO:0003700">
    <property type="term" value="F:DNA-binding transcription factor activity"/>
    <property type="evidence" value="ECO:0007669"/>
    <property type="project" value="TreeGrafter"/>
</dbReference>
<evidence type="ECO:0000256" key="3">
    <source>
        <dbReference type="ARBA" id="ARBA00023163"/>
    </source>
</evidence>
<dbReference type="Gene3D" id="3.40.50.2300">
    <property type="match status" value="2"/>
</dbReference>
<dbReference type="PROSITE" id="PS50932">
    <property type="entry name" value="HTH_LACI_2"/>
    <property type="match status" value="1"/>
</dbReference>
<dbReference type="InterPro" id="IPR010982">
    <property type="entry name" value="Lambda_DNA-bd_dom_sf"/>
</dbReference>
<dbReference type="EMBL" id="CP016172">
    <property type="protein sequence ID" value="ANN80393.1"/>
    <property type="molecule type" value="Genomic_DNA"/>
</dbReference>
<dbReference type="Pfam" id="PF00356">
    <property type="entry name" value="LacI"/>
    <property type="match status" value="1"/>
</dbReference>
<keyword evidence="3" id="KW-0804">Transcription</keyword>
<dbReference type="STRING" id="463014.BAU07_10800"/>
<dbReference type="CDD" id="cd06273">
    <property type="entry name" value="PBP1_LacI-like"/>
    <property type="match status" value="1"/>
</dbReference>
<name>A0A193GLE8_9BORD</name>
<reference evidence="5 6" key="1">
    <citation type="submission" date="2016-06" db="EMBL/GenBank/DDBJ databases">
        <title>Complete genome sequences of Bordetella bronchialis and Bordetella flabilis.</title>
        <authorList>
            <person name="LiPuma J.J."/>
            <person name="Spilker T."/>
        </authorList>
    </citation>
    <scope>NUCLEOTIDE SEQUENCE [LARGE SCALE GENOMIC DNA]</scope>
    <source>
        <strain evidence="5 6">AU10664</strain>
    </source>
</reference>
<organism evidence="5 6">
    <name type="scientific">Bordetella flabilis</name>
    <dbReference type="NCBI Taxonomy" id="463014"/>
    <lineage>
        <taxon>Bacteria</taxon>
        <taxon>Pseudomonadati</taxon>
        <taxon>Pseudomonadota</taxon>
        <taxon>Betaproteobacteria</taxon>
        <taxon>Burkholderiales</taxon>
        <taxon>Alcaligenaceae</taxon>
        <taxon>Bordetella</taxon>
    </lineage>
</organism>
<evidence type="ECO:0000256" key="1">
    <source>
        <dbReference type="ARBA" id="ARBA00023015"/>
    </source>
</evidence>
<dbReference type="InterPro" id="IPR046335">
    <property type="entry name" value="LacI/GalR-like_sensor"/>
</dbReference>
<dbReference type="SUPFAM" id="SSF53822">
    <property type="entry name" value="Periplasmic binding protein-like I"/>
    <property type="match status" value="1"/>
</dbReference>
<dbReference type="InterPro" id="IPR000843">
    <property type="entry name" value="HTH_LacI"/>
</dbReference>
<dbReference type="CDD" id="cd01392">
    <property type="entry name" value="HTH_LacI"/>
    <property type="match status" value="1"/>
</dbReference>
<evidence type="ECO:0000313" key="5">
    <source>
        <dbReference type="EMBL" id="ANN80393.1"/>
    </source>
</evidence>
<dbReference type="Pfam" id="PF13377">
    <property type="entry name" value="Peripla_BP_3"/>
    <property type="match status" value="1"/>
</dbReference>
<protein>
    <recommendedName>
        <fullName evidence="4">HTH lacI-type domain-containing protein</fullName>
    </recommendedName>
</protein>
<dbReference type="PRINTS" id="PR00036">
    <property type="entry name" value="HTHLACI"/>
</dbReference>
<dbReference type="SUPFAM" id="SSF47413">
    <property type="entry name" value="lambda repressor-like DNA-binding domains"/>
    <property type="match status" value="1"/>
</dbReference>
<evidence type="ECO:0000259" key="4">
    <source>
        <dbReference type="PROSITE" id="PS50932"/>
    </source>
</evidence>
<dbReference type="AlphaFoldDB" id="A0A193GLE8"/>
<keyword evidence="1" id="KW-0805">Transcription regulation</keyword>
<accession>A0A193GLE8</accession>
<dbReference type="PROSITE" id="PS00356">
    <property type="entry name" value="HTH_LACI_1"/>
    <property type="match status" value="1"/>
</dbReference>
<dbReference type="PANTHER" id="PTHR30146">
    <property type="entry name" value="LACI-RELATED TRANSCRIPTIONAL REPRESSOR"/>
    <property type="match status" value="1"/>
</dbReference>
<gene>
    <name evidence="5" type="ORF">BAU07_10800</name>
</gene>
<evidence type="ECO:0000313" key="6">
    <source>
        <dbReference type="Proteomes" id="UP000091926"/>
    </source>
</evidence>